<dbReference type="EC" id="5.1.1.1" evidence="5"/>
<dbReference type="SUPFAM" id="SSF50621">
    <property type="entry name" value="Alanine racemase C-terminal domain-like"/>
    <property type="match status" value="1"/>
</dbReference>
<dbReference type="Proteomes" id="UP000480275">
    <property type="component" value="Unassembled WGS sequence"/>
</dbReference>
<dbReference type="GO" id="GO:0030170">
    <property type="term" value="F:pyridoxal phosphate binding"/>
    <property type="evidence" value="ECO:0007669"/>
    <property type="project" value="UniProtKB-UniRule"/>
</dbReference>
<dbReference type="InterPro" id="IPR009006">
    <property type="entry name" value="Ala_racemase/Decarboxylase_C"/>
</dbReference>
<evidence type="ECO:0000256" key="2">
    <source>
        <dbReference type="ARBA" id="ARBA00001933"/>
    </source>
</evidence>
<dbReference type="CDD" id="cd06827">
    <property type="entry name" value="PLPDE_III_AR_proteobact"/>
    <property type="match status" value="1"/>
</dbReference>
<dbReference type="Pfam" id="PF01168">
    <property type="entry name" value="Ala_racemase_N"/>
    <property type="match status" value="1"/>
</dbReference>
<dbReference type="GO" id="GO:0005829">
    <property type="term" value="C:cytosol"/>
    <property type="evidence" value="ECO:0007669"/>
    <property type="project" value="TreeGrafter"/>
</dbReference>
<gene>
    <name evidence="9" type="primary">alr</name>
    <name evidence="9" type="ORF">GHK24_05515</name>
</gene>
<accession>A0A6L5JVZ5</accession>
<comment type="catalytic activity">
    <reaction evidence="1 5">
        <text>L-alanine = D-alanine</text>
        <dbReference type="Rhea" id="RHEA:20249"/>
        <dbReference type="ChEBI" id="CHEBI:57416"/>
        <dbReference type="ChEBI" id="CHEBI:57972"/>
        <dbReference type="EC" id="5.1.1.1"/>
    </reaction>
</comment>
<dbReference type="InterPro" id="IPR011079">
    <property type="entry name" value="Ala_racemase_C"/>
</dbReference>
<organism evidence="9 10">
    <name type="scientific">Rhodocyclus tenuis</name>
    <name type="common">Rhodospirillum tenue</name>
    <dbReference type="NCBI Taxonomy" id="1066"/>
    <lineage>
        <taxon>Bacteria</taxon>
        <taxon>Pseudomonadati</taxon>
        <taxon>Pseudomonadota</taxon>
        <taxon>Betaproteobacteria</taxon>
        <taxon>Rhodocyclales</taxon>
        <taxon>Rhodocyclaceae</taxon>
        <taxon>Rhodocyclus</taxon>
    </lineage>
</organism>
<dbReference type="Gene3D" id="2.40.37.10">
    <property type="entry name" value="Lyase, Ornithine Decarboxylase, Chain A, domain 1"/>
    <property type="match status" value="1"/>
</dbReference>
<dbReference type="EMBL" id="WIXJ01000002">
    <property type="protein sequence ID" value="MQY51231.1"/>
    <property type="molecule type" value="Genomic_DNA"/>
</dbReference>
<feature type="active site" description="Proton acceptor; specific for D-alanine" evidence="5">
    <location>
        <position position="78"/>
    </location>
</feature>
<feature type="modified residue" description="N6-(pyridoxal phosphate)lysine" evidence="5 6">
    <location>
        <position position="78"/>
    </location>
</feature>
<dbReference type="SMART" id="SM01005">
    <property type="entry name" value="Ala_racemase_C"/>
    <property type="match status" value="1"/>
</dbReference>
<dbReference type="InterPro" id="IPR001608">
    <property type="entry name" value="Ala_racemase_N"/>
</dbReference>
<proteinExistence type="inferred from homology"/>
<evidence type="ECO:0000259" key="8">
    <source>
        <dbReference type="SMART" id="SM01005"/>
    </source>
</evidence>
<evidence type="ECO:0000313" key="10">
    <source>
        <dbReference type="Proteomes" id="UP000480275"/>
    </source>
</evidence>
<reference evidence="9 10" key="1">
    <citation type="submission" date="2019-10" db="EMBL/GenBank/DDBJ databases">
        <title>Whole-genome sequence of the purple nonsulfur photosynthetic bacterium Rhodocyclus tenuis.</title>
        <authorList>
            <person name="Kyndt J.A."/>
            <person name="Meyer T.E."/>
        </authorList>
    </citation>
    <scope>NUCLEOTIDE SEQUENCE [LARGE SCALE GENOMIC DNA]</scope>
    <source>
        <strain evidence="9 10">DSM 110</strain>
    </source>
</reference>
<evidence type="ECO:0000313" key="9">
    <source>
        <dbReference type="EMBL" id="MQY51231.1"/>
    </source>
</evidence>
<dbReference type="InterPro" id="IPR020622">
    <property type="entry name" value="Ala_racemase_pyridoxalP-BS"/>
</dbReference>
<evidence type="ECO:0000256" key="1">
    <source>
        <dbReference type="ARBA" id="ARBA00000316"/>
    </source>
</evidence>
<evidence type="ECO:0000256" key="5">
    <source>
        <dbReference type="HAMAP-Rule" id="MF_01201"/>
    </source>
</evidence>
<dbReference type="PANTHER" id="PTHR30511:SF0">
    <property type="entry name" value="ALANINE RACEMASE, CATABOLIC-RELATED"/>
    <property type="match status" value="1"/>
</dbReference>
<comment type="cofactor">
    <cofactor evidence="2 5 6">
        <name>pyridoxal 5'-phosphate</name>
        <dbReference type="ChEBI" id="CHEBI:597326"/>
    </cofactor>
</comment>
<keyword evidence="4 5" id="KW-0413">Isomerase</keyword>
<dbReference type="NCBIfam" id="TIGR00492">
    <property type="entry name" value="alr"/>
    <property type="match status" value="1"/>
</dbReference>
<dbReference type="PROSITE" id="PS00395">
    <property type="entry name" value="ALANINE_RACEMASE"/>
    <property type="match status" value="1"/>
</dbReference>
<comment type="pathway">
    <text evidence="5">Amino-acid biosynthesis; D-alanine biosynthesis; D-alanine from L-alanine: step 1/1.</text>
</comment>
<dbReference type="Gene3D" id="3.20.20.10">
    <property type="entry name" value="Alanine racemase"/>
    <property type="match status" value="1"/>
</dbReference>
<dbReference type="HAMAP" id="MF_01201">
    <property type="entry name" value="Ala_racemase"/>
    <property type="match status" value="1"/>
</dbReference>
<dbReference type="InterPro" id="IPR000821">
    <property type="entry name" value="Ala_racemase"/>
</dbReference>
<name>A0A6L5JVZ5_RHOTE</name>
<feature type="binding site" evidence="5 7">
    <location>
        <position position="344"/>
    </location>
    <ligand>
        <name>substrate</name>
    </ligand>
</feature>
<feature type="domain" description="Alanine racemase C-terminal" evidence="8">
    <location>
        <begin position="275"/>
        <end position="399"/>
    </location>
</feature>
<comment type="similarity">
    <text evidence="5">Belongs to the alanine racemase family.</text>
</comment>
<comment type="caution">
    <text evidence="9">The sequence shown here is derived from an EMBL/GenBank/DDBJ whole genome shotgun (WGS) entry which is preliminary data.</text>
</comment>
<feature type="binding site" evidence="5 7">
    <location>
        <position position="174"/>
    </location>
    <ligand>
        <name>substrate</name>
    </ligand>
</feature>
<dbReference type="SUPFAM" id="SSF51419">
    <property type="entry name" value="PLP-binding barrel"/>
    <property type="match status" value="1"/>
</dbReference>
<evidence type="ECO:0000256" key="6">
    <source>
        <dbReference type="PIRSR" id="PIRSR600821-50"/>
    </source>
</evidence>
<sequence length="418" mass="43972">MSTSAIASPREENSSRALRELSAPAFPASAQYPHLNPYIAHPLVSRPIHARIDLSALRHNYLQARRRASGTRAFAVVKADAYGHGLLRAARALGDVADGFALLDLAEGVALRDAGIRQPIVLLEGLFAASDVAVCVDYDLRPAIHCFDQIAMLRSMPAGARLSVGLKINSGMNRLGFTPDQVPRALAELQALPGVAAVMLMSHFANADDPRGVDWQYQRMAALLADYPGEVSLANSAAILRHTQVRCDWVRPGIVLYGGSPFAGERAASFGLRPVMTLQSRLIGVQEVLPGDRVGYGGLFEATQATRIGVVACGYADGYPRHVPGGSPILVNGQRTVTVGRVSMDMMACDLSAIPDAGIGSEVTLWGEGLPADEVAAAAGTISYELFCSLARRVPVSECGLEALAAEIAGAVPAAGGA</sequence>
<dbReference type="UniPathway" id="UPA00042">
    <property type="reaction ID" value="UER00497"/>
</dbReference>
<dbReference type="InterPro" id="IPR029066">
    <property type="entry name" value="PLP-binding_barrel"/>
</dbReference>
<evidence type="ECO:0000256" key="7">
    <source>
        <dbReference type="PIRSR" id="PIRSR600821-52"/>
    </source>
</evidence>
<dbReference type="OrthoDB" id="9813814at2"/>
<keyword evidence="3 5" id="KW-0663">Pyridoxal phosphate</keyword>
<comment type="function">
    <text evidence="5">Catalyzes the interconversion of L-alanine and D-alanine. May also act on other amino acids.</text>
</comment>
<dbReference type="PRINTS" id="PR00992">
    <property type="entry name" value="ALARACEMASE"/>
</dbReference>
<dbReference type="Pfam" id="PF00842">
    <property type="entry name" value="Ala_racemase_C"/>
    <property type="match status" value="1"/>
</dbReference>
<dbReference type="GO" id="GO:0008784">
    <property type="term" value="F:alanine racemase activity"/>
    <property type="evidence" value="ECO:0007669"/>
    <property type="project" value="UniProtKB-UniRule"/>
</dbReference>
<feature type="active site" description="Proton acceptor; specific for L-alanine" evidence="5">
    <location>
        <position position="296"/>
    </location>
</feature>
<dbReference type="PANTHER" id="PTHR30511">
    <property type="entry name" value="ALANINE RACEMASE"/>
    <property type="match status" value="1"/>
</dbReference>
<dbReference type="GO" id="GO:0030632">
    <property type="term" value="P:D-alanine biosynthetic process"/>
    <property type="evidence" value="ECO:0007669"/>
    <property type="project" value="UniProtKB-UniRule"/>
</dbReference>
<dbReference type="FunFam" id="3.20.20.10:FF:000002">
    <property type="entry name" value="Alanine racemase"/>
    <property type="match status" value="1"/>
</dbReference>
<evidence type="ECO:0000256" key="3">
    <source>
        <dbReference type="ARBA" id="ARBA00022898"/>
    </source>
</evidence>
<protein>
    <recommendedName>
        <fullName evidence="5">Alanine racemase</fullName>
        <ecNumber evidence="5">5.1.1.1</ecNumber>
    </recommendedName>
</protein>
<dbReference type="AlphaFoldDB" id="A0A6L5JVZ5"/>
<evidence type="ECO:0000256" key="4">
    <source>
        <dbReference type="ARBA" id="ARBA00023235"/>
    </source>
</evidence>